<dbReference type="AlphaFoldDB" id="K2RTD5"/>
<organism evidence="1 2">
    <name type="scientific">Macrophomina phaseolina (strain MS6)</name>
    <name type="common">Charcoal rot fungus</name>
    <dbReference type="NCBI Taxonomy" id="1126212"/>
    <lineage>
        <taxon>Eukaryota</taxon>
        <taxon>Fungi</taxon>
        <taxon>Dikarya</taxon>
        <taxon>Ascomycota</taxon>
        <taxon>Pezizomycotina</taxon>
        <taxon>Dothideomycetes</taxon>
        <taxon>Dothideomycetes incertae sedis</taxon>
        <taxon>Botryosphaeriales</taxon>
        <taxon>Botryosphaeriaceae</taxon>
        <taxon>Macrophomina</taxon>
    </lineage>
</organism>
<dbReference type="VEuPathDB" id="FungiDB:MPH_06928"/>
<comment type="caution">
    <text evidence="1">The sequence shown here is derived from an EMBL/GenBank/DDBJ whole genome shotgun (WGS) entry which is preliminary data.</text>
</comment>
<dbReference type="Proteomes" id="UP000007129">
    <property type="component" value="Unassembled WGS sequence"/>
</dbReference>
<evidence type="ECO:0000313" key="1">
    <source>
        <dbReference type="EMBL" id="EKG15962.1"/>
    </source>
</evidence>
<reference evidence="1 2" key="1">
    <citation type="journal article" date="2012" name="BMC Genomics">
        <title>Tools to kill: Genome of one of the most destructive plant pathogenic fungi Macrophomina phaseolina.</title>
        <authorList>
            <person name="Islam M.S."/>
            <person name="Haque M.S."/>
            <person name="Islam M.M."/>
            <person name="Emdad E.M."/>
            <person name="Halim A."/>
            <person name="Hossen Q.M.M."/>
            <person name="Hossain M.Z."/>
            <person name="Ahmed B."/>
            <person name="Rahim S."/>
            <person name="Rahman M.S."/>
            <person name="Alam M.M."/>
            <person name="Hou S."/>
            <person name="Wan X."/>
            <person name="Saito J.A."/>
            <person name="Alam M."/>
        </authorList>
    </citation>
    <scope>NUCLEOTIDE SEQUENCE [LARGE SCALE GENOMIC DNA]</scope>
    <source>
        <strain evidence="1 2">MS6</strain>
    </source>
</reference>
<evidence type="ECO:0000313" key="2">
    <source>
        <dbReference type="Proteomes" id="UP000007129"/>
    </source>
</evidence>
<dbReference type="EMBL" id="AHHD01000288">
    <property type="protein sequence ID" value="EKG15962.1"/>
    <property type="molecule type" value="Genomic_DNA"/>
</dbReference>
<dbReference type="HOGENOM" id="CLU_1603046_0_0_1"/>
<gene>
    <name evidence="1" type="ORF">MPH_06928</name>
</gene>
<dbReference type="InParanoid" id="K2RTD5"/>
<protein>
    <submittedName>
        <fullName evidence="1">Uncharacterized protein</fullName>
    </submittedName>
</protein>
<name>K2RTD5_MACPH</name>
<sequence length="166" mass="18457">MSYGLLDSDSEANCSPETVIWLWIVVIAANRVKLVTMLFIPRLKQLTQVTISGGIASCFETLDPATEDICLVGENDFEDIKDPDWKPWDQRPRAFRQVDTVTRWFASFTGHQWRFTLGFQFASAMNVLAGSADHATTTTMAKGTSAVKSISVASIPKLPFSLAYIF</sequence>
<proteinExistence type="predicted"/>
<accession>K2RTD5</accession>